<dbReference type="KEGG" id="ccb:Clocel_3527"/>
<name>D9SVZ2_CLOC7</name>
<dbReference type="SUPFAM" id="SSF88874">
    <property type="entry name" value="Receptor-binding domain of short tail fibre protein gp12"/>
    <property type="match status" value="1"/>
</dbReference>
<dbReference type="AlphaFoldDB" id="D9SVZ2"/>
<accession>D9SVZ2</accession>
<organism evidence="1 2">
    <name type="scientific">Clostridium cellulovorans (strain ATCC 35296 / DSM 3052 / OCM 3 / 743B)</name>
    <dbReference type="NCBI Taxonomy" id="573061"/>
    <lineage>
        <taxon>Bacteria</taxon>
        <taxon>Bacillati</taxon>
        <taxon>Bacillota</taxon>
        <taxon>Clostridia</taxon>
        <taxon>Eubacteriales</taxon>
        <taxon>Clostridiaceae</taxon>
        <taxon>Clostridium</taxon>
    </lineage>
</organism>
<protein>
    <recommendedName>
        <fullName evidence="3">Tail Collar domain protein</fullName>
    </recommendedName>
</protein>
<dbReference type="RefSeq" id="WP_013291863.1">
    <property type="nucleotide sequence ID" value="NC_014393.1"/>
</dbReference>
<reference evidence="1 2" key="1">
    <citation type="submission" date="2010-08" db="EMBL/GenBank/DDBJ databases">
        <title>Complete sequence of Clostridium cellulovorans 743B.</title>
        <authorList>
            <consortium name="US DOE Joint Genome Institute"/>
            <person name="Lucas S."/>
            <person name="Copeland A."/>
            <person name="Lapidus A."/>
            <person name="Cheng J.-F."/>
            <person name="Bruce D."/>
            <person name="Goodwin L."/>
            <person name="Pitluck S."/>
            <person name="Chertkov O."/>
            <person name="Detter J.C."/>
            <person name="Han C."/>
            <person name="Tapia R."/>
            <person name="Land M."/>
            <person name="Hauser L."/>
            <person name="Chang Y.-J."/>
            <person name="Jeffries C."/>
            <person name="Kyrpides N."/>
            <person name="Ivanova N."/>
            <person name="Mikhailova N."/>
            <person name="Hemme C.L."/>
            <person name="Woyke T."/>
        </authorList>
    </citation>
    <scope>NUCLEOTIDE SEQUENCE [LARGE SCALE GENOMIC DNA]</scope>
    <source>
        <strain evidence="2">ATCC 35296 / DSM 3052 / OCM 3 / 743B</strain>
    </source>
</reference>
<evidence type="ECO:0000313" key="1">
    <source>
        <dbReference type="EMBL" id="ADL53203.1"/>
    </source>
</evidence>
<dbReference type="HOGENOM" id="CLU_1802729_0_0_9"/>
<evidence type="ECO:0000313" key="2">
    <source>
        <dbReference type="Proteomes" id="UP000002730"/>
    </source>
</evidence>
<dbReference type="STRING" id="573061.Clocel_3527"/>
<proteinExistence type="predicted"/>
<dbReference type="Proteomes" id="UP000002730">
    <property type="component" value="Chromosome"/>
</dbReference>
<gene>
    <name evidence="1" type="ordered locus">Clocel_3527</name>
</gene>
<dbReference type="EMBL" id="CP002160">
    <property type="protein sequence ID" value="ADL53203.1"/>
    <property type="molecule type" value="Genomic_DNA"/>
</dbReference>
<keyword evidence="2" id="KW-1185">Reference proteome</keyword>
<evidence type="ECO:0008006" key="3">
    <source>
        <dbReference type="Google" id="ProtNLM"/>
    </source>
</evidence>
<sequence>MPVKITTSGTMPGGIVSGITYYIAAGTNASNIKLATTTQNALAGTVVDITNVGTGTHTLNITGTNRTIGQIGGEETHLLTLQELTPHKHQVDDTYGVQELEGVFNNGNATDETNRIEDTTYTGGGQPFNITQPYLALNYIIKY</sequence>